<dbReference type="AlphaFoldDB" id="A0A7X5KMH9"/>
<keyword evidence="1" id="KW-0472">Membrane</keyword>
<keyword evidence="1" id="KW-1133">Transmembrane helix</keyword>
<evidence type="ECO:0000256" key="1">
    <source>
        <dbReference type="SAM" id="Phobius"/>
    </source>
</evidence>
<gene>
    <name evidence="2" type="ORF">GXN74_08865</name>
</gene>
<evidence type="ECO:0000313" key="2">
    <source>
        <dbReference type="EMBL" id="NDL67849.1"/>
    </source>
</evidence>
<keyword evidence="1" id="KW-0812">Transmembrane</keyword>
<dbReference type="RefSeq" id="WP_162370573.1">
    <property type="nucleotide sequence ID" value="NZ_JAAEEH010000022.1"/>
</dbReference>
<dbReference type="EMBL" id="JAAEEH010000022">
    <property type="protein sequence ID" value="NDL67849.1"/>
    <property type="molecule type" value="Genomic_DNA"/>
</dbReference>
<evidence type="ECO:0000313" key="3">
    <source>
        <dbReference type="Proteomes" id="UP000461585"/>
    </source>
</evidence>
<accession>A0A7X5KMH9</accession>
<comment type="caution">
    <text evidence="2">The sequence shown here is derived from an EMBL/GenBank/DDBJ whole genome shotgun (WGS) entry which is preliminary data.</text>
</comment>
<protein>
    <submittedName>
        <fullName evidence="2">Uncharacterized protein</fullName>
    </submittedName>
</protein>
<keyword evidence="3" id="KW-1185">Reference proteome</keyword>
<reference evidence="2 3" key="1">
    <citation type="submission" date="2020-01" db="EMBL/GenBank/DDBJ databases">
        <title>Anaeroalcalibacter tamaniensis gen. nov., sp. nov., moderately halophilic strictly anaerobic fermenter bacterium from mud volcano of Taman peninsula.</title>
        <authorList>
            <person name="Frolova A."/>
            <person name="Merkel A.Y."/>
            <person name="Slobodkin A.I."/>
        </authorList>
    </citation>
    <scope>NUCLEOTIDE SEQUENCE [LARGE SCALE GENOMIC DNA]</scope>
    <source>
        <strain evidence="2 3">F-3ap</strain>
    </source>
</reference>
<feature type="transmembrane region" description="Helical" evidence="1">
    <location>
        <begin position="50"/>
        <end position="69"/>
    </location>
</feature>
<name>A0A7X5KMH9_9FIRM</name>
<feature type="transmembrane region" description="Helical" evidence="1">
    <location>
        <begin position="81"/>
        <end position="100"/>
    </location>
</feature>
<sequence length="102" mass="11271">MKKEAQPFYRKIPGFRSGDRRKMALSGILYLLLAGQLAYGFQSGNIGFRDLLMVLGLAGLAWGNLRFIQDIRKSEKPLKDALKRVGIVTALSVLLFLLGAGM</sequence>
<dbReference type="Proteomes" id="UP000461585">
    <property type="component" value="Unassembled WGS sequence"/>
</dbReference>
<organism evidence="2 3">
    <name type="scientific">Anaerotalea alkaliphila</name>
    <dbReference type="NCBI Taxonomy" id="2662126"/>
    <lineage>
        <taxon>Bacteria</taxon>
        <taxon>Bacillati</taxon>
        <taxon>Bacillota</taxon>
        <taxon>Clostridia</taxon>
        <taxon>Eubacteriales</taxon>
        <taxon>Anaerotalea</taxon>
    </lineage>
</organism>
<proteinExistence type="predicted"/>